<dbReference type="OrthoDB" id="9994803at2"/>
<keyword evidence="1" id="KW-0812">Transmembrane</keyword>
<dbReference type="HOGENOM" id="CLU_1923329_0_0_10"/>
<dbReference type="AlphaFoldDB" id="F3ZUS6"/>
<feature type="transmembrane region" description="Helical" evidence="1">
    <location>
        <begin position="97"/>
        <end position="117"/>
    </location>
</feature>
<name>F3ZUS6_9BACE</name>
<dbReference type="EMBL" id="CM001167">
    <property type="protein sequence ID" value="EGJ71386.1"/>
    <property type="molecule type" value="Genomic_DNA"/>
</dbReference>
<keyword evidence="1" id="KW-1133">Transmembrane helix</keyword>
<proteinExistence type="predicted"/>
<evidence type="ECO:0000313" key="2">
    <source>
        <dbReference type="EMBL" id="EGJ71386.1"/>
    </source>
</evidence>
<gene>
    <name evidence="2" type="ORF">Bcop_1182</name>
</gene>
<feature type="transmembrane region" description="Helical" evidence="1">
    <location>
        <begin position="7"/>
        <end position="28"/>
    </location>
</feature>
<organism evidence="2 3">
    <name type="scientific">Bacteroides coprosuis DSM 18011</name>
    <dbReference type="NCBI Taxonomy" id="679937"/>
    <lineage>
        <taxon>Bacteria</taxon>
        <taxon>Pseudomonadati</taxon>
        <taxon>Bacteroidota</taxon>
        <taxon>Bacteroidia</taxon>
        <taxon>Bacteroidales</taxon>
        <taxon>Bacteroidaceae</taxon>
        <taxon>Bacteroides</taxon>
    </lineage>
</organism>
<dbReference type="Proteomes" id="UP000018439">
    <property type="component" value="Chromosome"/>
</dbReference>
<dbReference type="STRING" id="679937.Bcop_1182"/>
<feature type="transmembrane region" description="Helical" evidence="1">
    <location>
        <begin position="34"/>
        <end position="58"/>
    </location>
</feature>
<evidence type="ECO:0000313" key="3">
    <source>
        <dbReference type="Proteomes" id="UP000018439"/>
    </source>
</evidence>
<keyword evidence="1" id="KW-0472">Membrane</keyword>
<sequence length="131" mass="15658">MKLELILKLLVFSVVVSLGGWFLLPQFVESYNPYLFFAVPAFLTVYQIIVISFIDYFFSDDVQKTTQFLFGTKVFKVLLSIAFVLTCYFVVGLNTVFLVIFLLYYMIYIFFDSWMYMRCNREHKRKLDQHE</sequence>
<feature type="transmembrane region" description="Helical" evidence="1">
    <location>
        <begin position="70"/>
        <end position="91"/>
    </location>
</feature>
<evidence type="ECO:0000256" key="1">
    <source>
        <dbReference type="SAM" id="Phobius"/>
    </source>
</evidence>
<reference evidence="2 3" key="1">
    <citation type="journal article" date="2011" name="Stand. Genomic Sci.">
        <title>Non-contiguous finished genome sequence of Bacteroides coprosuis type strain (PC139).</title>
        <authorList>
            <person name="Land M."/>
            <person name="Held B."/>
            <person name="Gronow S."/>
            <person name="Abt B."/>
            <person name="Lucas S."/>
            <person name="Del Rio T.G."/>
            <person name="Nolan M."/>
            <person name="Tice H."/>
            <person name="Cheng J.F."/>
            <person name="Pitluck S."/>
            <person name="Liolios K."/>
            <person name="Pagani I."/>
            <person name="Ivanova N."/>
            <person name="Mavromatis K."/>
            <person name="Mikhailova N."/>
            <person name="Pati A."/>
            <person name="Tapia R."/>
            <person name="Han C."/>
            <person name="Goodwin L."/>
            <person name="Chen A."/>
            <person name="Palaniappan K."/>
            <person name="Hauser L."/>
            <person name="Brambilla E.M."/>
            <person name="Rohde M."/>
            <person name="Goker M."/>
            <person name="Detter J.C."/>
            <person name="Woyke T."/>
            <person name="Bristow J."/>
            <person name="Eisen J.A."/>
            <person name="Markowitz V."/>
            <person name="Hugenholtz P."/>
            <person name="Kyrpides N.C."/>
            <person name="Klenk H.P."/>
            <person name="Lapidus A."/>
        </authorList>
    </citation>
    <scope>NUCLEOTIDE SEQUENCE [LARGE SCALE GENOMIC DNA]</scope>
    <source>
        <strain evidence="2 3">DSM 18011</strain>
    </source>
</reference>
<keyword evidence="3" id="KW-1185">Reference proteome</keyword>
<accession>F3ZUS6</accession>
<evidence type="ECO:0008006" key="4">
    <source>
        <dbReference type="Google" id="ProtNLM"/>
    </source>
</evidence>
<protein>
    <recommendedName>
        <fullName evidence="4">Transmembrane protein</fullName>
    </recommendedName>
</protein>